<dbReference type="EMBL" id="BOOA01000004">
    <property type="protein sequence ID" value="GIH22522.1"/>
    <property type="molecule type" value="Genomic_DNA"/>
</dbReference>
<protein>
    <recommendedName>
        <fullName evidence="2">4Fe-4S Wbl-type domain-containing protein</fullName>
    </recommendedName>
</protein>
<evidence type="ECO:0000256" key="1">
    <source>
        <dbReference type="SAM" id="MobiDB-lite"/>
    </source>
</evidence>
<feature type="compositionally biased region" description="Acidic residues" evidence="1">
    <location>
        <begin position="42"/>
        <end position="54"/>
    </location>
</feature>
<comment type="caution">
    <text evidence="3">The sequence shown here is derived from an EMBL/GenBank/DDBJ whole genome shotgun (WGS) entry which is preliminary data.</text>
</comment>
<name>A0A919Q579_9ACTN</name>
<gene>
    <name evidence="3" type="ORF">Aph01nite_08320</name>
</gene>
<organism evidence="3 4">
    <name type="scientific">Acrocarpospora phusangensis</name>
    <dbReference type="NCBI Taxonomy" id="1070424"/>
    <lineage>
        <taxon>Bacteria</taxon>
        <taxon>Bacillati</taxon>
        <taxon>Actinomycetota</taxon>
        <taxon>Actinomycetes</taxon>
        <taxon>Streptosporangiales</taxon>
        <taxon>Streptosporangiaceae</taxon>
        <taxon>Acrocarpospora</taxon>
    </lineage>
</organism>
<keyword evidence="4" id="KW-1185">Reference proteome</keyword>
<dbReference type="InterPro" id="IPR034768">
    <property type="entry name" value="4FE4S_WBL"/>
</dbReference>
<evidence type="ECO:0000259" key="2">
    <source>
        <dbReference type="PROSITE" id="PS51674"/>
    </source>
</evidence>
<feature type="domain" description="4Fe-4S Wbl-type" evidence="2">
    <location>
        <begin position="31"/>
        <end position="109"/>
    </location>
</feature>
<feature type="region of interest" description="Disordered" evidence="1">
    <location>
        <begin position="36"/>
        <end position="64"/>
    </location>
</feature>
<dbReference type="AlphaFoldDB" id="A0A919Q579"/>
<reference evidence="3" key="1">
    <citation type="submission" date="2021-01" db="EMBL/GenBank/DDBJ databases">
        <title>Whole genome shotgun sequence of Acrocarpospora phusangensis NBRC 108782.</title>
        <authorList>
            <person name="Komaki H."/>
            <person name="Tamura T."/>
        </authorList>
    </citation>
    <scope>NUCLEOTIDE SEQUENCE</scope>
    <source>
        <strain evidence="3">NBRC 108782</strain>
    </source>
</reference>
<dbReference type="Pfam" id="PF02467">
    <property type="entry name" value="Whib"/>
    <property type="match status" value="1"/>
</dbReference>
<dbReference type="Proteomes" id="UP000640052">
    <property type="component" value="Unassembled WGS sequence"/>
</dbReference>
<evidence type="ECO:0000313" key="3">
    <source>
        <dbReference type="EMBL" id="GIH22522.1"/>
    </source>
</evidence>
<sequence length="126" mass="14115">MTLLQLPRTIAPPNTLSDLNELRLTVMAYGTCRGTTNPDAWFPDEPDWEDDSQEATEARGTHKQTARMLCGGCPVRAECLEAALAEEQLLPRSAIHGIRGARSAWERLKLRRSRQRSATRQTRKAA</sequence>
<dbReference type="RefSeq" id="WP_204039348.1">
    <property type="nucleotide sequence ID" value="NZ_BOOA01000004.1"/>
</dbReference>
<proteinExistence type="predicted"/>
<evidence type="ECO:0000313" key="4">
    <source>
        <dbReference type="Proteomes" id="UP000640052"/>
    </source>
</evidence>
<dbReference type="PROSITE" id="PS51674">
    <property type="entry name" value="4FE4S_WBL"/>
    <property type="match status" value="1"/>
</dbReference>
<accession>A0A919Q579</accession>